<dbReference type="InterPro" id="IPR001789">
    <property type="entry name" value="Sig_transdc_resp-reg_receiver"/>
</dbReference>
<dbReference type="EMBL" id="JAHRGL010000001">
    <property type="protein sequence ID" value="MBV2131411.1"/>
    <property type="molecule type" value="Genomic_DNA"/>
</dbReference>
<protein>
    <submittedName>
        <fullName evidence="5">Two-component system response regulator</fullName>
    </submittedName>
</protein>
<name>A0ABS6MSS9_9GAMM</name>
<evidence type="ECO:0000256" key="2">
    <source>
        <dbReference type="SAM" id="MobiDB-lite"/>
    </source>
</evidence>
<evidence type="ECO:0000313" key="5">
    <source>
        <dbReference type="EMBL" id="MBV2131411.1"/>
    </source>
</evidence>
<dbReference type="CDD" id="cd19920">
    <property type="entry name" value="REC_PA4781-like"/>
    <property type="match status" value="1"/>
</dbReference>
<dbReference type="PANTHER" id="PTHR45228">
    <property type="entry name" value="CYCLIC DI-GMP PHOSPHODIESTERASE TM_0186-RELATED"/>
    <property type="match status" value="1"/>
</dbReference>
<reference evidence="5 6" key="1">
    <citation type="submission" date="2021-06" db="EMBL/GenBank/DDBJ databases">
        <title>Differences between aerobic and microaerobic xylene degrading microbial communities.</title>
        <authorList>
            <person name="Banerjee S."/>
            <person name="Tancsics A."/>
        </authorList>
    </citation>
    <scope>NUCLEOTIDE SEQUENCE [LARGE SCALE GENOMIC DNA]</scope>
    <source>
        <strain evidence="5 6">MAP12</strain>
    </source>
</reference>
<feature type="modified residue" description="4-aspartylphosphate" evidence="1">
    <location>
        <position position="58"/>
    </location>
</feature>
<dbReference type="CDD" id="cd00077">
    <property type="entry name" value="HDc"/>
    <property type="match status" value="1"/>
</dbReference>
<feature type="compositionally biased region" description="Polar residues" evidence="2">
    <location>
        <begin position="358"/>
        <end position="377"/>
    </location>
</feature>
<dbReference type="PROSITE" id="PS51832">
    <property type="entry name" value="HD_GYP"/>
    <property type="match status" value="1"/>
</dbReference>
<dbReference type="InterPro" id="IPR052020">
    <property type="entry name" value="Cyclic_di-GMP/3'3'-cGAMP_PDE"/>
</dbReference>
<accession>A0ABS6MSS9</accession>
<evidence type="ECO:0000313" key="6">
    <source>
        <dbReference type="Proteomes" id="UP000813068"/>
    </source>
</evidence>
<evidence type="ECO:0000259" key="4">
    <source>
        <dbReference type="PROSITE" id="PS51832"/>
    </source>
</evidence>
<comment type="caution">
    <text evidence="5">The sequence shown here is derived from an EMBL/GenBank/DDBJ whole genome shotgun (WGS) entry which is preliminary data.</text>
</comment>
<feature type="domain" description="HD-GYP" evidence="4">
    <location>
        <begin position="145"/>
        <end position="342"/>
    </location>
</feature>
<keyword evidence="1" id="KW-0597">Phosphoprotein</keyword>
<organism evidence="5 6">
    <name type="scientific">Geopseudomonas aromaticivorans</name>
    <dbReference type="NCBI Taxonomy" id="2849492"/>
    <lineage>
        <taxon>Bacteria</taxon>
        <taxon>Pseudomonadati</taxon>
        <taxon>Pseudomonadota</taxon>
        <taxon>Gammaproteobacteria</taxon>
        <taxon>Pseudomonadales</taxon>
        <taxon>Pseudomonadaceae</taxon>
        <taxon>Geopseudomonas</taxon>
    </lineage>
</organism>
<keyword evidence="6" id="KW-1185">Reference proteome</keyword>
<proteinExistence type="predicted"/>
<dbReference type="PROSITE" id="PS50110">
    <property type="entry name" value="RESPONSE_REGULATORY"/>
    <property type="match status" value="1"/>
</dbReference>
<dbReference type="Pfam" id="PF00072">
    <property type="entry name" value="Response_reg"/>
    <property type="match status" value="1"/>
</dbReference>
<dbReference type="SMART" id="SM00471">
    <property type="entry name" value="HDc"/>
    <property type="match status" value="1"/>
</dbReference>
<dbReference type="InterPro" id="IPR003607">
    <property type="entry name" value="HD/PDEase_dom"/>
</dbReference>
<evidence type="ECO:0000259" key="3">
    <source>
        <dbReference type="PROSITE" id="PS50110"/>
    </source>
</evidence>
<evidence type="ECO:0000256" key="1">
    <source>
        <dbReference type="PROSITE-ProRule" id="PRU00169"/>
    </source>
</evidence>
<feature type="region of interest" description="Disordered" evidence="2">
    <location>
        <begin position="354"/>
        <end position="377"/>
    </location>
</feature>
<dbReference type="RefSeq" id="WP_217679317.1">
    <property type="nucleotide sequence ID" value="NZ_JAHRGL010000001.1"/>
</dbReference>
<dbReference type="SMART" id="SM00448">
    <property type="entry name" value="REC"/>
    <property type="match status" value="1"/>
</dbReference>
<dbReference type="Proteomes" id="UP000813068">
    <property type="component" value="Unassembled WGS sequence"/>
</dbReference>
<gene>
    <name evidence="5" type="ORF">KRX52_01190</name>
</gene>
<dbReference type="PANTHER" id="PTHR45228:SF5">
    <property type="entry name" value="CYCLIC DI-GMP PHOSPHODIESTERASE VC_1348-RELATED"/>
    <property type="match status" value="1"/>
</dbReference>
<dbReference type="Pfam" id="PF13487">
    <property type="entry name" value="HD_5"/>
    <property type="match status" value="1"/>
</dbReference>
<dbReference type="InterPro" id="IPR037522">
    <property type="entry name" value="HD_GYP_dom"/>
</dbReference>
<sequence>MSQEPTQSTILLVDDVADNIDILNEVLSPHYRTRVALNGEKALKIACSATPPDLILLDIMMPGLDGYQVCEQLKSNPDTRDIPVIFVSAMSEVDDERRGLELGAVDYITKPISPAIVLARVRTHLALYDQNRELARQVSARTAELFNTRQQIIRRLGRAAEFRDNETGNHIIRMSHFCRLIGEEFGLGEKSLDILYNAAPMHDVGKIGIPDHILLKPGALDADEWAQIKRHPEIGAEIIGQHSDELLQAARTIALCHHEKWDGSGYPRGLKGKEIPLMARIVALADVFDALTSTRPYKKAWPLEEALGHIEAQVGIHFDPGLIGAFKRALPQMLKIREQFADYHGALEDSLAVRSGSLPESSGQAAAPTANKQPQPA</sequence>
<feature type="domain" description="Response regulatory" evidence="3">
    <location>
        <begin position="9"/>
        <end position="125"/>
    </location>
</feature>